<evidence type="ECO:0000256" key="4">
    <source>
        <dbReference type="ARBA" id="ARBA00022801"/>
    </source>
</evidence>
<keyword evidence="13" id="KW-1185">Reference proteome</keyword>
<feature type="domain" description="C5a peptidase/Subtilisin-like protease SBT2-like Fn3-like" evidence="11">
    <location>
        <begin position="616"/>
        <end position="726"/>
    </location>
</feature>
<keyword evidence="4 7" id="KW-0378">Hydrolase</keyword>
<keyword evidence="5 7" id="KW-0720">Serine protease</keyword>
<evidence type="ECO:0000256" key="7">
    <source>
        <dbReference type="PROSITE-ProRule" id="PRU01240"/>
    </source>
</evidence>
<gene>
    <name evidence="12" type="ORF">AURDEDRAFT_173837</name>
</gene>
<feature type="active site" description="Charge relay system" evidence="6 7">
    <location>
        <position position="214"/>
    </location>
</feature>
<dbReference type="EMBL" id="JH687847">
    <property type="protein sequence ID" value="EJD37080.1"/>
    <property type="molecule type" value="Genomic_DNA"/>
</dbReference>
<proteinExistence type="inferred from homology"/>
<organism evidence="12 13">
    <name type="scientific">Auricularia subglabra (strain TFB-10046 / SS5)</name>
    <name type="common">White-rot fungus</name>
    <name type="synonym">Auricularia delicata (strain TFB10046)</name>
    <dbReference type="NCBI Taxonomy" id="717982"/>
    <lineage>
        <taxon>Eukaryota</taxon>
        <taxon>Fungi</taxon>
        <taxon>Dikarya</taxon>
        <taxon>Basidiomycota</taxon>
        <taxon>Agaricomycotina</taxon>
        <taxon>Agaricomycetes</taxon>
        <taxon>Auriculariales</taxon>
        <taxon>Auriculariaceae</taxon>
        <taxon>Auricularia</taxon>
    </lineage>
</organism>
<dbReference type="PROSITE" id="PS51892">
    <property type="entry name" value="SUBTILASE"/>
    <property type="match status" value="1"/>
</dbReference>
<feature type="domain" description="Peptidase S8/S53" evidence="10">
    <location>
        <begin position="154"/>
        <end position="595"/>
    </location>
</feature>
<evidence type="ECO:0000259" key="11">
    <source>
        <dbReference type="Pfam" id="PF06280"/>
    </source>
</evidence>
<dbReference type="InterPro" id="IPR036852">
    <property type="entry name" value="Peptidase_S8/S53_dom_sf"/>
</dbReference>
<dbReference type="PROSITE" id="PS00138">
    <property type="entry name" value="SUBTILASE_SER"/>
    <property type="match status" value="1"/>
</dbReference>
<comment type="similarity">
    <text evidence="1 7 8">Belongs to the peptidase S8 family.</text>
</comment>
<dbReference type="InterPro" id="IPR022398">
    <property type="entry name" value="Peptidase_S8_His-AS"/>
</dbReference>
<evidence type="ECO:0000256" key="3">
    <source>
        <dbReference type="ARBA" id="ARBA00022729"/>
    </source>
</evidence>
<dbReference type="InParanoid" id="J0WU03"/>
<evidence type="ECO:0000259" key="10">
    <source>
        <dbReference type="Pfam" id="PF00082"/>
    </source>
</evidence>
<keyword evidence="3 9" id="KW-0732">Signal</keyword>
<dbReference type="InterPro" id="IPR000209">
    <property type="entry name" value="Peptidase_S8/S53_dom"/>
</dbReference>
<evidence type="ECO:0000256" key="9">
    <source>
        <dbReference type="SAM" id="SignalP"/>
    </source>
</evidence>
<feature type="active site" description="Charge relay system" evidence="6 7">
    <location>
        <position position="540"/>
    </location>
</feature>
<accession>J0WU03</accession>
<dbReference type="KEGG" id="adl:AURDEDRAFT_173837"/>
<dbReference type="AlphaFoldDB" id="J0WU03"/>
<evidence type="ECO:0000256" key="1">
    <source>
        <dbReference type="ARBA" id="ARBA00011073"/>
    </source>
</evidence>
<feature type="active site" description="Charge relay system" evidence="6 7">
    <location>
        <position position="163"/>
    </location>
</feature>
<dbReference type="OrthoDB" id="206201at2759"/>
<dbReference type="InterPro" id="IPR034187">
    <property type="entry name" value="Peptidases_S8_5"/>
</dbReference>
<protein>
    <submittedName>
        <fullName evidence="12">Subtilisin-like protein</fullName>
    </submittedName>
</protein>
<feature type="chain" id="PRO_5003741403" evidence="9">
    <location>
        <begin position="18"/>
        <end position="915"/>
    </location>
</feature>
<dbReference type="SUPFAM" id="SSF52743">
    <property type="entry name" value="Subtilisin-like"/>
    <property type="match status" value="1"/>
</dbReference>
<dbReference type="PANTHER" id="PTHR43806">
    <property type="entry name" value="PEPTIDASE S8"/>
    <property type="match status" value="1"/>
</dbReference>
<dbReference type="Gene3D" id="3.40.50.200">
    <property type="entry name" value="Peptidase S8/S53 domain"/>
    <property type="match status" value="2"/>
</dbReference>
<dbReference type="eggNOG" id="KOG4266">
    <property type="taxonomic scope" value="Eukaryota"/>
</dbReference>
<evidence type="ECO:0000256" key="8">
    <source>
        <dbReference type="RuleBase" id="RU003355"/>
    </source>
</evidence>
<dbReference type="InterPro" id="IPR050131">
    <property type="entry name" value="Peptidase_S8_subtilisin-like"/>
</dbReference>
<dbReference type="InterPro" id="IPR015500">
    <property type="entry name" value="Peptidase_S8_subtilisin-rel"/>
</dbReference>
<dbReference type="GO" id="GO:0006508">
    <property type="term" value="P:proteolysis"/>
    <property type="evidence" value="ECO:0007669"/>
    <property type="project" value="UniProtKB-KW"/>
</dbReference>
<keyword evidence="2 7" id="KW-0645">Protease</keyword>
<dbReference type="InterPro" id="IPR010435">
    <property type="entry name" value="C5a/SBT2-like_Fn3"/>
</dbReference>
<feature type="signal peptide" evidence="9">
    <location>
        <begin position="1"/>
        <end position="17"/>
    </location>
</feature>
<name>J0WU03_AURST</name>
<dbReference type="OMA" id="WRNEIVA"/>
<dbReference type="Pfam" id="PF06280">
    <property type="entry name" value="fn3_5"/>
    <property type="match status" value="1"/>
</dbReference>
<reference evidence="13" key="1">
    <citation type="journal article" date="2012" name="Science">
        <title>The Paleozoic origin of enzymatic lignin decomposition reconstructed from 31 fungal genomes.</title>
        <authorList>
            <person name="Floudas D."/>
            <person name="Binder M."/>
            <person name="Riley R."/>
            <person name="Barry K."/>
            <person name="Blanchette R.A."/>
            <person name="Henrissat B."/>
            <person name="Martinez A.T."/>
            <person name="Otillar R."/>
            <person name="Spatafora J.W."/>
            <person name="Yadav J.S."/>
            <person name="Aerts A."/>
            <person name="Benoit I."/>
            <person name="Boyd A."/>
            <person name="Carlson A."/>
            <person name="Copeland A."/>
            <person name="Coutinho P.M."/>
            <person name="de Vries R.P."/>
            <person name="Ferreira P."/>
            <person name="Findley K."/>
            <person name="Foster B."/>
            <person name="Gaskell J."/>
            <person name="Glotzer D."/>
            <person name="Gorecki P."/>
            <person name="Heitman J."/>
            <person name="Hesse C."/>
            <person name="Hori C."/>
            <person name="Igarashi K."/>
            <person name="Jurgens J.A."/>
            <person name="Kallen N."/>
            <person name="Kersten P."/>
            <person name="Kohler A."/>
            <person name="Kuees U."/>
            <person name="Kumar T.K.A."/>
            <person name="Kuo A."/>
            <person name="LaButti K."/>
            <person name="Larrondo L.F."/>
            <person name="Lindquist E."/>
            <person name="Ling A."/>
            <person name="Lombard V."/>
            <person name="Lucas S."/>
            <person name="Lundell T."/>
            <person name="Martin R."/>
            <person name="McLaughlin D.J."/>
            <person name="Morgenstern I."/>
            <person name="Morin E."/>
            <person name="Murat C."/>
            <person name="Nagy L.G."/>
            <person name="Nolan M."/>
            <person name="Ohm R.A."/>
            <person name="Patyshakuliyeva A."/>
            <person name="Rokas A."/>
            <person name="Ruiz-Duenas F.J."/>
            <person name="Sabat G."/>
            <person name="Salamov A."/>
            <person name="Samejima M."/>
            <person name="Schmutz J."/>
            <person name="Slot J.C."/>
            <person name="St John F."/>
            <person name="Stenlid J."/>
            <person name="Sun H."/>
            <person name="Sun S."/>
            <person name="Syed K."/>
            <person name="Tsang A."/>
            <person name="Wiebenga A."/>
            <person name="Young D."/>
            <person name="Pisabarro A."/>
            <person name="Eastwood D.C."/>
            <person name="Martin F."/>
            <person name="Cullen D."/>
            <person name="Grigoriev I.V."/>
            <person name="Hibbett D.S."/>
        </authorList>
    </citation>
    <scope>NUCLEOTIDE SEQUENCE [LARGE SCALE GENOMIC DNA]</scope>
    <source>
        <strain evidence="13">TFB10046</strain>
    </source>
</reference>
<dbReference type="PANTHER" id="PTHR43806:SF66">
    <property type="entry name" value="SERIN ENDOPEPTIDASE"/>
    <property type="match status" value="1"/>
</dbReference>
<dbReference type="Proteomes" id="UP000006514">
    <property type="component" value="Unassembled WGS sequence"/>
</dbReference>
<dbReference type="InterPro" id="IPR023828">
    <property type="entry name" value="Peptidase_S8_Ser-AS"/>
</dbReference>
<evidence type="ECO:0000256" key="6">
    <source>
        <dbReference type="PIRSR" id="PIRSR615500-1"/>
    </source>
</evidence>
<dbReference type="GO" id="GO:0004252">
    <property type="term" value="F:serine-type endopeptidase activity"/>
    <property type="evidence" value="ECO:0007669"/>
    <property type="project" value="UniProtKB-UniRule"/>
</dbReference>
<dbReference type="FunCoup" id="J0WU03">
    <property type="interactions" value="15"/>
</dbReference>
<dbReference type="PROSITE" id="PS00136">
    <property type="entry name" value="SUBTILASE_ASP"/>
    <property type="match status" value="1"/>
</dbReference>
<evidence type="ECO:0000313" key="12">
    <source>
        <dbReference type="EMBL" id="EJD37080.1"/>
    </source>
</evidence>
<dbReference type="InterPro" id="IPR023827">
    <property type="entry name" value="Peptidase_S8_Asp-AS"/>
</dbReference>
<evidence type="ECO:0000313" key="13">
    <source>
        <dbReference type="Proteomes" id="UP000006514"/>
    </source>
</evidence>
<evidence type="ECO:0000256" key="5">
    <source>
        <dbReference type="ARBA" id="ARBA00022825"/>
    </source>
</evidence>
<dbReference type="GO" id="GO:0005615">
    <property type="term" value="C:extracellular space"/>
    <property type="evidence" value="ECO:0007669"/>
    <property type="project" value="TreeGrafter"/>
</dbReference>
<dbReference type="GO" id="GO:0016020">
    <property type="term" value="C:membrane"/>
    <property type="evidence" value="ECO:0007669"/>
    <property type="project" value="InterPro"/>
</dbReference>
<evidence type="ECO:0000256" key="2">
    <source>
        <dbReference type="ARBA" id="ARBA00022670"/>
    </source>
</evidence>
<sequence>MRHFVAATFVAASAVLGANSSSAHDASVQNPFIRDVVPGAFIVELGSTSGKRALHDEFLGELDRRAAGKFTTRKKYISPIFNGIAVQLKTPEDIVDLASIPNVVSVRPVFKYPAPEPVHLHVAPGPVDTAVVPYGQSVHTMTGVDKVHTQGFTGKGVKIGIIDSGVDYMHSSLGGGFGPGFKVAGGYDFVGDEYYPGQIPPQPDDDPLDTCAGHGTHVAGIVGANPGNEYNITGVAYDANLYAYRVFGCTDATSDDILIEAMLRAYDDGMDIITMSIGRSSAWSDEPVSVVASRIAALGTVVTISAGNEGRSGPFFTSAPASGKDVIAVGSVENTVRMYQTLTASVDHAPIPYLAIDPISGLDGAPFEAPETPLPIYSLSMDPLSRATACSELGDDVPDLSGYIVVFRSAEYSPGSTCFLEDQIVNLGSKGARTFMIYDADGYPFVWEFEPHIVFLRDRDDGVFLVNEFNKGRTITVSFAQHGSAVEIPNSETGGLMSSYSSFGPTQDLLLKPALSAPGGNITSTWLTNAGSWAVASGTSMSNPYMAGSAALLIQARGKAIAKNTRSVFQTTAVGLPVSRNSKALPQTLSHQGAGMINVFNALNVKTEVSPGELLLNDTAHWKSQHRIVIKNAGKRKQTYLLSHQPSGTALTMPTSHLTTTYPVPLVNAPVTVRLSQTRLTLAPGASATVTVNITPPKNVDPKTLPLVSGWLRIAGSLGDRLQVSYLGVAGSMYDAETISTENAGQFGPSFNLPSAILPQGFDDFEDFPQIGPVNFTRGRAASSFSFILAQNSARVVVDLIDANTKVHATVPILNQKRSIWSGWWLPGMPIDKTGGDFDDIPIVTRIADGTNALHIFSGISPIYGVYFPYYVNDTDIPYGQYRYLLRALRPFGNAQLEKDYDVYVTDTIGIVEDA</sequence>
<dbReference type="PRINTS" id="PR00723">
    <property type="entry name" value="SUBTILISIN"/>
</dbReference>
<dbReference type="PROSITE" id="PS00137">
    <property type="entry name" value="SUBTILASE_HIS"/>
    <property type="match status" value="1"/>
</dbReference>
<dbReference type="CDD" id="cd07489">
    <property type="entry name" value="Peptidases_S8_5"/>
    <property type="match status" value="1"/>
</dbReference>
<dbReference type="Pfam" id="PF00082">
    <property type="entry name" value="Peptidase_S8"/>
    <property type="match status" value="1"/>
</dbReference>